<comment type="caution">
    <text evidence="2">The sequence shown here is derived from an EMBL/GenBank/DDBJ whole genome shotgun (WGS) entry which is preliminary data.</text>
</comment>
<feature type="transmembrane region" description="Helical" evidence="1">
    <location>
        <begin position="48"/>
        <end position="70"/>
    </location>
</feature>
<name>A0A8E1S0V8_9GAMM</name>
<dbReference type="EMBL" id="LDSE01000009">
    <property type="protein sequence ID" value="KTS68749.1"/>
    <property type="molecule type" value="Genomic_DNA"/>
</dbReference>
<gene>
    <name evidence="2" type="ORF">SA3R_05530</name>
</gene>
<reference evidence="2 3" key="1">
    <citation type="journal article" date="2016" name="Front. Microbiol.">
        <title>Genomic Resource of Rice Seed Associated Bacteria.</title>
        <authorList>
            <person name="Midha S."/>
            <person name="Bansal K."/>
            <person name="Sharma S."/>
            <person name="Kumar N."/>
            <person name="Patil P.P."/>
            <person name="Chaudhry V."/>
            <person name="Patil P.B."/>
        </authorList>
    </citation>
    <scope>NUCLEOTIDE SEQUENCE [LARGE SCALE GENOMIC DNA]</scope>
    <source>
        <strain evidence="2 3">SA3</strain>
    </source>
</reference>
<keyword evidence="1" id="KW-0472">Membrane</keyword>
<organism evidence="2 3">
    <name type="scientific">Pantoea dispersa</name>
    <dbReference type="NCBI Taxonomy" id="59814"/>
    <lineage>
        <taxon>Bacteria</taxon>
        <taxon>Pseudomonadati</taxon>
        <taxon>Pseudomonadota</taxon>
        <taxon>Gammaproteobacteria</taxon>
        <taxon>Enterobacterales</taxon>
        <taxon>Erwiniaceae</taxon>
        <taxon>Pantoea</taxon>
    </lineage>
</organism>
<feature type="transmembrane region" description="Helical" evidence="1">
    <location>
        <begin position="21"/>
        <end position="42"/>
    </location>
</feature>
<dbReference type="Proteomes" id="UP000071979">
    <property type="component" value="Unassembled WGS sequence"/>
</dbReference>
<keyword evidence="1" id="KW-0812">Transmembrane</keyword>
<keyword evidence="1" id="KW-1133">Transmembrane helix</keyword>
<accession>A0A8E1S0V8</accession>
<evidence type="ECO:0000313" key="2">
    <source>
        <dbReference type="EMBL" id="KTS68749.1"/>
    </source>
</evidence>
<proteinExistence type="predicted"/>
<evidence type="ECO:0000313" key="3">
    <source>
        <dbReference type="Proteomes" id="UP000071979"/>
    </source>
</evidence>
<evidence type="ECO:0000256" key="1">
    <source>
        <dbReference type="SAM" id="Phobius"/>
    </source>
</evidence>
<dbReference type="AlphaFoldDB" id="A0A8E1S0V8"/>
<protein>
    <submittedName>
        <fullName evidence="2">Uncharacterized protein</fullName>
    </submittedName>
</protein>
<sequence length="379" mass="41737">MRPLPEYPPYRVARAPDGKRWLSAGALMVLLCGGGGALLHPAGSGAGLVIKGMAGAVVLMGVLWLIRLLYYRTSAHNARYYKQLVEQQQQAWWQQHQHRFALSEMVLLGPAGTDSPHWLRLLKREHRVPEIKNESSGKALRIGRTLVDTVAEREALLAKMLVLQWRTQRADSSLPHLWRCYWQGSLDAWRAFCSQMQVSFPDVALPEKPETWQGEETLSALAATAQTLPETEAILVAGCHSIAASFNSAQPAGESAALCLVAQKGLVSLTRGEVYDIAGKEVLTAVCERAEQQSDLETPHDSCILFSQPALPTLAQSGWNVTHHVQDLNWGNPGDMEMLIVLILAALYAKNYQQPCGWIAKDPLHTLALGIIKPYGEGK</sequence>